<dbReference type="InterPro" id="IPR050109">
    <property type="entry name" value="HTH-type_TetR-like_transc_reg"/>
</dbReference>
<dbReference type="HOGENOM" id="CLU_069356_40_3_5"/>
<dbReference type="PRINTS" id="PR00455">
    <property type="entry name" value="HTHTETR"/>
</dbReference>
<dbReference type="PROSITE" id="PS50977">
    <property type="entry name" value="HTH_TETR_2"/>
    <property type="match status" value="1"/>
</dbReference>
<feature type="DNA-binding region" description="H-T-H motif" evidence="4">
    <location>
        <begin position="34"/>
        <end position="53"/>
    </location>
</feature>
<dbReference type="AlphaFoldDB" id="B4RG43"/>
<dbReference type="InterPro" id="IPR009057">
    <property type="entry name" value="Homeodomain-like_sf"/>
</dbReference>
<dbReference type="Pfam" id="PF00440">
    <property type="entry name" value="TetR_N"/>
    <property type="match status" value="1"/>
</dbReference>
<evidence type="ECO:0000256" key="3">
    <source>
        <dbReference type="ARBA" id="ARBA00023163"/>
    </source>
</evidence>
<evidence type="ECO:0000256" key="1">
    <source>
        <dbReference type="ARBA" id="ARBA00023015"/>
    </source>
</evidence>
<keyword evidence="2 4" id="KW-0238">DNA-binding</keyword>
<dbReference type="Pfam" id="PF13305">
    <property type="entry name" value="TetR_C_33"/>
    <property type="match status" value="1"/>
</dbReference>
<dbReference type="EMBL" id="CP000747">
    <property type="protein sequence ID" value="ACG77167.1"/>
    <property type="molecule type" value="Genomic_DNA"/>
</dbReference>
<accession>B4RG43</accession>
<dbReference type="KEGG" id="pzu:PHZ_c0753"/>
<dbReference type="SUPFAM" id="SSF48498">
    <property type="entry name" value="Tetracyclin repressor-like, C-terminal domain"/>
    <property type="match status" value="1"/>
</dbReference>
<evidence type="ECO:0000313" key="7">
    <source>
        <dbReference type="Proteomes" id="UP000001868"/>
    </source>
</evidence>
<evidence type="ECO:0000256" key="4">
    <source>
        <dbReference type="PROSITE-ProRule" id="PRU00335"/>
    </source>
</evidence>
<reference evidence="6 7" key="1">
    <citation type="journal article" date="2008" name="BMC Genomics">
        <title>Complete genome of Phenylobacterium zucineum - a novel facultative intracellular bacterium isolated from human erythroleukemia cell line K562.</title>
        <authorList>
            <person name="Luo Y."/>
            <person name="Xu X."/>
            <person name="Ding Z."/>
            <person name="Liu Z."/>
            <person name="Zhang B."/>
            <person name="Yan Z."/>
            <person name="Sun J."/>
            <person name="Hu S."/>
            <person name="Hu X."/>
        </authorList>
    </citation>
    <scope>NUCLEOTIDE SEQUENCE [LARGE SCALE GENOMIC DNA]</scope>
    <source>
        <strain evidence="6 7">HLK1</strain>
    </source>
</reference>
<dbReference type="eggNOG" id="COG1309">
    <property type="taxonomic scope" value="Bacteria"/>
</dbReference>
<protein>
    <submittedName>
        <fullName evidence="6">Transcriptional regulator, TetR family</fullName>
    </submittedName>
</protein>
<evidence type="ECO:0000313" key="6">
    <source>
        <dbReference type="EMBL" id="ACG77167.1"/>
    </source>
</evidence>
<proteinExistence type="predicted"/>
<dbReference type="PANTHER" id="PTHR30055">
    <property type="entry name" value="HTH-TYPE TRANSCRIPTIONAL REGULATOR RUTR"/>
    <property type="match status" value="1"/>
</dbReference>
<keyword evidence="7" id="KW-1185">Reference proteome</keyword>
<evidence type="ECO:0000259" key="5">
    <source>
        <dbReference type="PROSITE" id="PS50977"/>
    </source>
</evidence>
<evidence type="ECO:0000256" key="2">
    <source>
        <dbReference type="ARBA" id="ARBA00023125"/>
    </source>
</evidence>
<dbReference type="RefSeq" id="WP_012521315.1">
    <property type="nucleotide sequence ID" value="NC_011144.1"/>
</dbReference>
<organism evidence="6 7">
    <name type="scientific">Phenylobacterium zucineum (strain HLK1)</name>
    <dbReference type="NCBI Taxonomy" id="450851"/>
    <lineage>
        <taxon>Bacteria</taxon>
        <taxon>Pseudomonadati</taxon>
        <taxon>Pseudomonadota</taxon>
        <taxon>Alphaproteobacteria</taxon>
        <taxon>Caulobacterales</taxon>
        <taxon>Caulobacteraceae</taxon>
        <taxon>Phenylobacterium</taxon>
    </lineage>
</organism>
<dbReference type="Gene3D" id="1.10.357.10">
    <property type="entry name" value="Tetracycline Repressor, domain 2"/>
    <property type="match status" value="1"/>
</dbReference>
<dbReference type="GO" id="GO:0000976">
    <property type="term" value="F:transcription cis-regulatory region binding"/>
    <property type="evidence" value="ECO:0007669"/>
    <property type="project" value="TreeGrafter"/>
</dbReference>
<dbReference type="PANTHER" id="PTHR30055:SF234">
    <property type="entry name" value="HTH-TYPE TRANSCRIPTIONAL REGULATOR BETI"/>
    <property type="match status" value="1"/>
</dbReference>
<keyword evidence="3" id="KW-0804">Transcription</keyword>
<dbReference type="GO" id="GO:0003700">
    <property type="term" value="F:DNA-binding transcription factor activity"/>
    <property type="evidence" value="ECO:0007669"/>
    <property type="project" value="TreeGrafter"/>
</dbReference>
<sequence>MPRVLSESDVADFRERLCEAAERLFAEKGPDAVTMRQLAAALGVSPMTPYRYFQDKDDILAAVRANGFNRFAEALETARATKSGARARGAAVGEAYVNFALEHPHTYKLMFDLNQPDDGKYPELVEAGRRARATLSDYVKDLIADGVLAGDPEQLGTMFWAAAHGAVVLELAGKLPPGTARDLHHAMGQAMSRGLRPGAS</sequence>
<gene>
    <name evidence="6" type="ordered locus">PHZ_c0753</name>
</gene>
<keyword evidence="1" id="KW-0805">Transcription regulation</keyword>
<dbReference type="InterPro" id="IPR025996">
    <property type="entry name" value="MT1864/Rv1816-like_C"/>
</dbReference>
<dbReference type="InterPro" id="IPR001647">
    <property type="entry name" value="HTH_TetR"/>
</dbReference>
<dbReference type="InterPro" id="IPR036271">
    <property type="entry name" value="Tet_transcr_reg_TetR-rel_C_sf"/>
</dbReference>
<feature type="domain" description="HTH tetR-type" evidence="5">
    <location>
        <begin position="11"/>
        <end position="71"/>
    </location>
</feature>
<dbReference type="STRING" id="450851.PHZ_c0753"/>
<name>B4RG43_PHEZH</name>
<dbReference type="SUPFAM" id="SSF46689">
    <property type="entry name" value="Homeodomain-like"/>
    <property type="match status" value="1"/>
</dbReference>
<dbReference type="Proteomes" id="UP000001868">
    <property type="component" value="Chromosome"/>
</dbReference>
<dbReference type="OrthoDB" id="9787680at2"/>